<reference evidence="10" key="1">
    <citation type="submission" date="2020-12" db="EMBL/GenBank/DDBJ databases">
        <title>Metabolic potential, ecology and presence of endohyphal bacteria is reflected in genomic diversity of Mucoromycotina.</title>
        <authorList>
            <person name="Muszewska A."/>
            <person name="Okrasinska A."/>
            <person name="Steczkiewicz K."/>
            <person name="Drgas O."/>
            <person name="Orlowska M."/>
            <person name="Perlinska-Lenart U."/>
            <person name="Aleksandrzak-Piekarczyk T."/>
            <person name="Szatraj K."/>
            <person name="Zielenkiewicz U."/>
            <person name="Pilsyk S."/>
            <person name="Malc E."/>
            <person name="Mieczkowski P."/>
            <person name="Kruszewska J.S."/>
            <person name="Biernat P."/>
            <person name="Pawlowska J."/>
        </authorList>
    </citation>
    <scope>NUCLEOTIDE SEQUENCE</scope>
    <source>
        <strain evidence="10">WA0000067209</strain>
    </source>
</reference>
<dbReference type="OrthoDB" id="433124at2759"/>
<proteinExistence type="inferred from homology"/>
<feature type="transmembrane region" description="Helical" evidence="8">
    <location>
        <begin position="95"/>
        <end position="115"/>
    </location>
</feature>
<evidence type="ECO:0000313" key="10">
    <source>
        <dbReference type="EMBL" id="KAG2178754.1"/>
    </source>
</evidence>
<evidence type="ECO:0000256" key="1">
    <source>
        <dbReference type="ARBA" id="ARBA00004477"/>
    </source>
</evidence>
<evidence type="ECO:0000256" key="7">
    <source>
        <dbReference type="PROSITE-ProRule" id="PRU01087"/>
    </source>
</evidence>
<dbReference type="InterPro" id="IPR033118">
    <property type="entry name" value="EXPERA"/>
</dbReference>
<evidence type="ECO:0000256" key="8">
    <source>
        <dbReference type="SAM" id="Phobius"/>
    </source>
</evidence>
<evidence type="ECO:0000256" key="6">
    <source>
        <dbReference type="ARBA" id="ARBA00023136"/>
    </source>
</evidence>
<keyword evidence="6 7" id="KW-0472">Membrane</keyword>
<accession>A0A8H7PQS8</accession>
<gene>
    <name evidence="10" type="ORF">INT43_001600</name>
</gene>
<feature type="transmembrane region" description="Helical" evidence="8">
    <location>
        <begin position="57"/>
        <end position="75"/>
    </location>
</feature>
<sequence>MKDFNAYYLREFKDPLVANARHMPWFKSFMWCEALLQLPFFFWALRGLYKDTRMTRVGLLTYGAHVTTTVIPTLAELAFGTASQATLTATERYTLIGIYLPYLLIPATMVVDSYCKISSMIGSSSSKPKQN</sequence>
<dbReference type="InterPro" id="IPR051987">
    <property type="entry name" value="Sigma-2_receptor-like"/>
</dbReference>
<protein>
    <recommendedName>
        <fullName evidence="9">EXPERA domain-containing protein</fullName>
    </recommendedName>
</protein>
<dbReference type="PROSITE" id="PS51751">
    <property type="entry name" value="EXPERA"/>
    <property type="match status" value="1"/>
</dbReference>
<feature type="transmembrane region" description="Helical" evidence="8">
    <location>
        <begin position="25"/>
        <end position="45"/>
    </location>
</feature>
<keyword evidence="4" id="KW-0256">Endoplasmic reticulum</keyword>
<feature type="domain" description="EXPERA" evidence="9">
    <location>
        <begin position="1"/>
        <end position="110"/>
    </location>
</feature>
<name>A0A8H7PQS8_MORIS</name>
<dbReference type="Pfam" id="PF05241">
    <property type="entry name" value="EBP"/>
    <property type="match status" value="1"/>
</dbReference>
<dbReference type="GO" id="GO:0005789">
    <property type="term" value="C:endoplasmic reticulum membrane"/>
    <property type="evidence" value="ECO:0007669"/>
    <property type="project" value="UniProtKB-SubCell"/>
</dbReference>
<dbReference type="PANTHER" id="PTHR31204:SF1">
    <property type="entry name" value="SIGMA INTRACELLULAR RECEPTOR 2"/>
    <property type="match status" value="1"/>
</dbReference>
<dbReference type="AlphaFoldDB" id="A0A8H7PQS8"/>
<comment type="subcellular location">
    <subcellularLocation>
        <location evidence="1">Endoplasmic reticulum membrane</location>
        <topology evidence="1">Multi-pass membrane protein</topology>
    </subcellularLocation>
</comment>
<dbReference type="EMBL" id="JAEPQZ010000007">
    <property type="protein sequence ID" value="KAG2178754.1"/>
    <property type="molecule type" value="Genomic_DNA"/>
</dbReference>
<evidence type="ECO:0000313" key="11">
    <source>
        <dbReference type="Proteomes" id="UP000654370"/>
    </source>
</evidence>
<dbReference type="PIRSF" id="PIRSF031032">
    <property type="entry name" value="TMP_97_prd"/>
    <property type="match status" value="1"/>
</dbReference>
<organism evidence="10 11">
    <name type="scientific">Mortierella isabellina</name>
    <name type="common">Filamentous fungus</name>
    <name type="synonym">Umbelopsis isabellina</name>
    <dbReference type="NCBI Taxonomy" id="91625"/>
    <lineage>
        <taxon>Eukaryota</taxon>
        <taxon>Fungi</taxon>
        <taxon>Fungi incertae sedis</taxon>
        <taxon>Mucoromycota</taxon>
        <taxon>Mucoromycotina</taxon>
        <taxon>Umbelopsidomycetes</taxon>
        <taxon>Umbelopsidales</taxon>
        <taxon>Umbelopsidaceae</taxon>
        <taxon>Umbelopsis</taxon>
    </lineage>
</organism>
<dbReference type="InterPro" id="IPR016964">
    <property type="entry name" value="Sigma2_recept"/>
</dbReference>
<evidence type="ECO:0000256" key="4">
    <source>
        <dbReference type="ARBA" id="ARBA00022824"/>
    </source>
</evidence>
<dbReference type="PANTHER" id="PTHR31204">
    <property type="entry name" value="SIGMA INTRACELLULAR RECEPTOR 2"/>
    <property type="match status" value="1"/>
</dbReference>
<evidence type="ECO:0000256" key="3">
    <source>
        <dbReference type="ARBA" id="ARBA00022692"/>
    </source>
</evidence>
<evidence type="ECO:0000256" key="5">
    <source>
        <dbReference type="ARBA" id="ARBA00022989"/>
    </source>
</evidence>
<comment type="similarity">
    <text evidence="2">Belongs to the TMEM97/sigma-2 receptor family.</text>
</comment>
<keyword evidence="11" id="KW-1185">Reference proteome</keyword>
<comment type="caution">
    <text evidence="10">The sequence shown here is derived from an EMBL/GenBank/DDBJ whole genome shotgun (WGS) entry which is preliminary data.</text>
</comment>
<keyword evidence="5 7" id="KW-1133">Transmembrane helix</keyword>
<evidence type="ECO:0000256" key="2">
    <source>
        <dbReference type="ARBA" id="ARBA00009096"/>
    </source>
</evidence>
<keyword evidence="3 7" id="KW-0812">Transmembrane</keyword>
<evidence type="ECO:0000259" key="9">
    <source>
        <dbReference type="PROSITE" id="PS51751"/>
    </source>
</evidence>
<dbReference type="Proteomes" id="UP000654370">
    <property type="component" value="Unassembled WGS sequence"/>
</dbReference>